<dbReference type="InterPro" id="IPR023416">
    <property type="entry name" value="Transthyretin/HIU_hydrolase_d"/>
</dbReference>
<dbReference type="EMBL" id="JASJND010000004">
    <property type="protein sequence ID" value="MDJ1113978.1"/>
    <property type="molecule type" value="Genomic_DNA"/>
</dbReference>
<dbReference type="EC" id="3.5.2.17" evidence="7"/>
<protein>
    <recommendedName>
        <fullName evidence="7">5-hydroxyisourate hydrolase</fullName>
        <shortName evidence="7">HIU hydrolase</shortName>
        <shortName evidence="7">HIUHase</shortName>
        <ecNumber evidence="7">3.5.2.17</ecNumber>
    </recommendedName>
</protein>
<evidence type="ECO:0000256" key="3">
    <source>
        <dbReference type="ARBA" id="ARBA00009850"/>
    </source>
</evidence>
<dbReference type="Proteomes" id="UP001321481">
    <property type="component" value="Unassembled WGS sequence"/>
</dbReference>
<accession>A0ABT6ZCV5</accession>
<organism evidence="9 10">
    <name type="scientific">Microbacterium dauci</name>
    <dbReference type="NCBI Taxonomy" id="3048008"/>
    <lineage>
        <taxon>Bacteria</taxon>
        <taxon>Bacillati</taxon>
        <taxon>Actinomycetota</taxon>
        <taxon>Actinomycetes</taxon>
        <taxon>Micrococcales</taxon>
        <taxon>Microbacteriaceae</taxon>
        <taxon>Microbacterium</taxon>
    </lineage>
</organism>
<evidence type="ECO:0000259" key="8">
    <source>
        <dbReference type="Pfam" id="PF00576"/>
    </source>
</evidence>
<evidence type="ECO:0000256" key="2">
    <source>
        <dbReference type="ARBA" id="ARBA00002704"/>
    </source>
</evidence>
<dbReference type="CDD" id="cd05822">
    <property type="entry name" value="TLP_HIUase"/>
    <property type="match status" value="1"/>
</dbReference>
<dbReference type="PROSITE" id="PS00768">
    <property type="entry name" value="TRANSTHYRETIN_1"/>
    <property type="match status" value="1"/>
</dbReference>
<dbReference type="InterPro" id="IPR036817">
    <property type="entry name" value="Transthyretin/HIU_hydrolase_sf"/>
</dbReference>
<name>A0ABT6ZCV5_9MICO</name>
<dbReference type="Pfam" id="PF00576">
    <property type="entry name" value="Transthyretin"/>
    <property type="match status" value="1"/>
</dbReference>
<dbReference type="RefSeq" id="WP_283715511.1">
    <property type="nucleotide sequence ID" value="NZ_JASJND010000004.1"/>
</dbReference>
<gene>
    <name evidence="9" type="primary">uraH</name>
    <name evidence="9" type="ORF">QNI14_05890</name>
</gene>
<dbReference type="InterPro" id="IPR023418">
    <property type="entry name" value="Thyroxine_BS"/>
</dbReference>
<dbReference type="InterPro" id="IPR000895">
    <property type="entry name" value="Transthyretin/HIU_hydrolase"/>
</dbReference>
<evidence type="ECO:0000256" key="7">
    <source>
        <dbReference type="RuleBase" id="RU361270"/>
    </source>
</evidence>
<comment type="subunit">
    <text evidence="4 7">Homotetramer.</text>
</comment>
<comment type="catalytic activity">
    <reaction evidence="1 7">
        <text>5-hydroxyisourate + H2O = 5-hydroxy-2-oxo-4-ureido-2,5-dihydro-1H-imidazole-5-carboxylate + H(+)</text>
        <dbReference type="Rhea" id="RHEA:23736"/>
        <dbReference type="ChEBI" id="CHEBI:15377"/>
        <dbReference type="ChEBI" id="CHEBI:15378"/>
        <dbReference type="ChEBI" id="CHEBI:18072"/>
        <dbReference type="ChEBI" id="CHEBI:58639"/>
        <dbReference type="EC" id="3.5.2.17"/>
    </reaction>
</comment>
<evidence type="ECO:0000256" key="4">
    <source>
        <dbReference type="ARBA" id="ARBA00011881"/>
    </source>
</evidence>
<evidence type="ECO:0000256" key="1">
    <source>
        <dbReference type="ARBA" id="ARBA00001043"/>
    </source>
</evidence>
<evidence type="ECO:0000256" key="6">
    <source>
        <dbReference type="ARBA" id="ARBA00022801"/>
    </source>
</evidence>
<proteinExistence type="inferred from homology"/>
<dbReference type="Gene3D" id="2.60.40.180">
    <property type="entry name" value="Transthyretin/hydroxyisourate hydrolase domain"/>
    <property type="match status" value="1"/>
</dbReference>
<dbReference type="InterPro" id="IPR014306">
    <property type="entry name" value="Hydroxyisourate_hydrolase"/>
</dbReference>
<sequence>MTHVTTHVLDAGRGAPAPGVAVVLSDAAGEIVARGTTDADGRTGIGPDVLAPGEYALRFETGAYFAALGQETFYPSATIAFTLDERPHVHVPLLLSPFAYSTYRGS</sequence>
<evidence type="ECO:0000313" key="9">
    <source>
        <dbReference type="EMBL" id="MDJ1113978.1"/>
    </source>
</evidence>
<keyword evidence="10" id="KW-1185">Reference proteome</keyword>
<comment type="caution">
    <text evidence="9">The sequence shown here is derived from an EMBL/GenBank/DDBJ whole genome shotgun (WGS) entry which is preliminary data.</text>
</comment>
<keyword evidence="6 7" id="KW-0378">Hydrolase</keyword>
<dbReference type="SUPFAM" id="SSF49472">
    <property type="entry name" value="Transthyretin (synonym: prealbumin)"/>
    <property type="match status" value="1"/>
</dbReference>
<keyword evidence="5 7" id="KW-0659">Purine metabolism</keyword>
<dbReference type="GO" id="GO:0033971">
    <property type="term" value="F:hydroxyisourate hydrolase activity"/>
    <property type="evidence" value="ECO:0007669"/>
    <property type="project" value="UniProtKB-EC"/>
</dbReference>
<dbReference type="PANTHER" id="PTHR10395">
    <property type="entry name" value="URICASE AND TRANSTHYRETIN-RELATED"/>
    <property type="match status" value="1"/>
</dbReference>
<feature type="domain" description="Transthyretin/hydroxyisourate hydrolase" evidence="8">
    <location>
        <begin position="4"/>
        <end position="105"/>
    </location>
</feature>
<evidence type="ECO:0000256" key="5">
    <source>
        <dbReference type="ARBA" id="ARBA00022631"/>
    </source>
</evidence>
<evidence type="ECO:0000313" key="10">
    <source>
        <dbReference type="Proteomes" id="UP001321481"/>
    </source>
</evidence>
<reference evidence="9 10" key="1">
    <citation type="submission" date="2023-05" db="EMBL/GenBank/DDBJ databases">
        <title>Microbacterium dauci sp.nov., Isolated from Carrot Rhizosphere Soil.</title>
        <authorList>
            <person name="Xiao Z."/>
            <person name="Zheng J."/>
        </authorList>
    </citation>
    <scope>NUCLEOTIDE SEQUENCE [LARGE SCALE GENOMIC DNA]</scope>
    <source>
        <strain evidence="9 10">LX3-4</strain>
    </source>
</reference>
<dbReference type="PRINTS" id="PR00189">
    <property type="entry name" value="TRNSTHYRETIN"/>
</dbReference>
<dbReference type="NCBIfam" id="TIGR02962">
    <property type="entry name" value="hdxy_isourate"/>
    <property type="match status" value="1"/>
</dbReference>
<comment type="function">
    <text evidence="2">Catalyzes the hydrolysis of 5-hydroxyisourate (HIU) to 2-oxo-4-hydroxy-4-carboxy-5-ureidoimidazoline (OHCU).</text>
</comment>
<dbReference type="PANTHER" id="PTHR10395:SF7">
    <property type="entry name" value="5-HYDROXYISOURATE HYDROLASE"/>
    <property type="match status" value="1"/>
</dbReference>
<comment type="similarity">
    <text evidence="3 7">Belongs to the transthyretin family. 5-hydroxyisourate hydrolase subfamily.</text>
</comment>